<evidence type="ECO:0000256" key="1">
    <source>
        <dbReference type="SAM" id="MobiDB-lite"/>
    </source>
</evidence>
<name>A0ABU9UHC0_9CORY</name>
<comment type="caution">
    <text evidence="2">The sequence shown here is derived from an EMBL/GenBank/DDBJ whole genome shotgun (WGS) entry which is preliminary data.</text>
</comment>
<proteinExistence type="predicted"/>
<protein>
    <submittedName>
        <fullName evidence="2">Uncharacterized protein</fullName>
    </submittedName>
</protein>
<evidence type="ECO:0000313" key="3">
    <source>
        <dbReference type="Proteomes" id="UP000235104"/>
    </source>
</evidence>
<dbReference type="EMBL" id="PKHR02000015">
    <property type="protein sequence ID" value="MEM5985623.1"/>
    <property type="molecule type" value="Genomic_DNA"/>
</dbReference>
<dbReference type="Proteomes" id="UP000235104">
    <property type="component" value="Unassembled WGS sequence"/>
</dbReference>
<evidence type="ECO:0000313" key="2">
    <source>
        <dbReference type="EMBL" id="MEM5985623.1"/>
    </source>
</evidence>
<dbReference type="RefSeq" id="WP_230307835.1">
    <property type="nucleotide sequence ID" value="NZ_CP137211.1"/>
</dbReference>
<reference evidence="2" key="1">
    <citation type="submission" date="2017-12" db="EMBL/GenBank/DDBJ databases">
        <authorList>
            <person name="Thomas-White K."/>
            <person name="Wolfe A.J."/>
        </authorList>
    </citation>
    <scope>NUCLEOTIDE SEQUENCE</scope>
    <source>
        <strain evidence="2">UMB0043</strain>
    </source>
</reference>
<gene>
    <name evidence="2" type="ORF">CYJ44_005585</name>
</gene>
<sequence length="72" mass="8250">MTSSSTPWHSSLRLGTRLSHVHDEIVIDEPEDSGFTIADACQLTTTPTPTRLDSRTATRRRRVRMGDYYRKD</sequence>
<feature type="region of interest" description="Disordered" evidence="1">
    <location>
        <begin position="45"/>
        <end position="72"/>
    </location>
</feature>
<keyword evidence="3" id="KW-1185">Reference proteome</keyword>
<accession>A0ABU9UHC0</accession>
<organism evidence="2 3">
    <name type="scientific">Corynebacterium hesseae</name>
    <dbReference type="NCBI Taxonomy" id="2913502"/>
    <lineage>
        <taxon>Bacteria</taxon>
        <taxon>Bacillati</taxon>
        <taxon>Actinomycetota</taxon>
        <taxon>Actinomycetes</taxon>
        <taxon>Mycobacteriales</taxon>
        <taxon>Corynebacteriaceae</taxon>
        <taxon>Corynebacterium</taxon>
    </lineage>
</organism>